<dbReference type="SUPFAM" id="SSF53850">
    <property type="entry name" value="Periplasmic binding protein-like II"/>
    <property type="match status" value="1"/>
</dbReference>
<organism evidence="4 5">
    <name type="scientific">Chitinibacter bivalviorum</name>
    <dbReference type="NCBI Taxonomy" id="2739434"/>
    <lineage>
        <taxon>Bacteria</taxon>
        <taxon>Pseudomonadati</taxon>
        <taxon>Pseudomonadota</taxon>
        <taxon>Betaproteobacteria</taxon>
        <taxon>Neisseriales</taxon>
        <taxon>Chitinibacteraceae</taxon>
        <taxon>Chitinibacter</taxon>
    </lineage>
</organism>
<feature type="chain" id="PRO_5029006474" evidence="2">
    <location>
        <begin position="25"/>
        <end position="280"/>
    </location>
</feature>
<dbReference type="AlphaFoldDB" id="A0A7H9BKH8"/>
<evidence type="ECO:0000313" key="5">
    <source>
        <dbReference type="Proteomes" id="UP000509597"/>
    </source>
</evidence>
<protein>
    <submittedName>
        <fullName evidence="4">Transporter substrate-binding domain-containing protein</fullName>
    </submittedName>
</protein>
<dbReference type="PANTHER" id="PTHR35936">
    <property type="entry name" value="MEMBRANE-BOUND LYTIC MUREIN TRANSGLYCOSYLASE F"/>
    <property type="match status" value="1"/>
</dbReference>
<feature type="domain" description="Solute-binding protein family 3/N-terminal" evidence="3">
    <location>
        <begin position="45"/>
        <end position="255"/>
    </location>
</feature>
<accession>A0A7H9BKH8</accession>
<evidence type="ECO:0000259" key="3">
    <source>
        <dbReference type="Pfam" id="PF00497"/>
    </source>
</evidence>
<dbReference type="RefSeq" id="WP_179355034.1">
    <property type="nucleotide sequence ID" value="NZ_CP058627.1"/>
</dbReference>
<dbReference type="KEGG" id="chiz:HQ393_09820"/>
<evidence type="ECO:0000256" key="2">
    <source>
        <dbReference type="SAM" id="SignalP"/>
    </source>
</evidence>
<dbReference type="Proteomes" id="UP000509597">
    <property type="component" value="Chromosome"/>
</dbReference>
<reference evidence="4 5" key="1">
    <citation type="submission" date="2020-07" db="EMBL/GenBank/DDBJ databases">
        <title>Complete genome sequence of Chitinibacter sp. 2T18.</title>
        <authorList>
            <person name="Bae J.-W."/>
            <person name="Choi J.-W."/>
        </authorList>
    </citation>
    <scope>NUCLEOTIDE SEQUENCE [LARGE SCALE GENOMIC DNA]</scope>
    <source>
        <strain evidence="4 5">2T18</strain>
    </source>
</reference>
<dbReference type="InterPro" id="IPR001638">
    <property type="entry name" value="Solute-binding_3/MltF_N"/>
</dbReference>
<dbReference type="EMBL" id="CP058627">
    <property type="protein sequence ID" value="QLG88521.1"/>
    <property type="molecule type" value="Genomic_DNA"/>
</dbReference>
<dbReference type="Gene3D" id="3.40.190.10">
    <property type="entry name" value="Periplasmic binding protein-like II"/>
    <property type="match status" value="2"/>
</dbReference>
<keyword evidence="5" id="KW-1185">Reference proteome</keyword>
<evidence type="ECO:0000313" key="4">
    <source>
        <dbReference type="EMBL" id="QLG88521.1"/>
    </source>
</evidence>
<keyword evidence="1 2" id="KW-0732">Signal</keyword>
<sequence length="280" mass="32272">MIKKVHSHILNISLLFFLANSAQALPSCPKEISVGFYEFGLLYHEGQGIDRQIIDELAKRTLCKFKSQALPRPQIWQLLDNGSLMMSVSAVKTTEREQFSLFSEPYLRLKNMAVLPRSIAELAPSPQAFLAQSNLRWGVVQSYRHGAQQDEFIAQLRSQHRVDEASDSQQLFEWIHQGKVQGIFAQSTAYNYYYRHLNFTPLPVARDWAKEDKGVDARLVFSKKHFTEADIEQWNLVLRAMRKDGTLAKILRQHLPEFEIPRLMDQTQTADRATQQKPAK</sequence>
<evidence type="ECO:0000256" key="1">
    <source>
        <dbReference type="ARBA" id="ARBA00022729"/>
    </source>
</evidence>
<proteinExistence type="predicted"/>
<dbReference type="Pfam" id="PF00497">
    <property type="entry name" value="SBP_bac_3"/>
    <property type="match status" value="1"/>
</dbReference>
<gene>
    <name evidence="4" type="ORF">HQ393_09820</name>
</gene>
<name>A0A7H9BKH8_9NEIS</name>
<feature type="signal peptide" evidence="2">
    <location>
        <begin position="1"/>
        <end position="24"/>
    </location>
</feature>